<protein>
    <submittedName>
        <fullName evidence="1">11409_t:CDS:1</fullName>
    </submittedName>
</protein>
<organism evidence="1 2">
    <name type="scientific">Dentiscutata erythropus</name>
    <dbReference type="NCBI Taxonomy" id="1348616"/>
    <lineage>
        <taxon>Eukaryota</taxon>
        <taxon>Fungi</taxon>
        <taxon>Fungi incertae sedis</taxon>
        <taxon>Mucoromycota</taxon>
        <taxon>Glomeromycotina</taxon>
        <taxon>Glomeromycetes</taxon>
        <taxon>Diversisporales</taxon>
        <taxon>Gigasporaceae</taxon>
        <taxon>Dentiscutata</taxon>
    </lineage>
</organism>
<evidence type="ECO:0000313" key="2">
    <source>
        <dbReference type="Proteomes" id="UP000789405"/>
    </source>
</evidence>
<gene>
    <name evidence="1" type="ORF">DERYTH_LOCUS14761</name>
</gene>
<feature type="non-terminal residue" evidence="1">
    <location>
        <position position="261"/>
    </location>
</feature>
<evidence type="ECO:0000313" key="1">
    <source>
        <dbReference type="EMBL" id="CAG8726525.1"/>
    </source>
</evidence>
<name>A0A9N9NF90_9GLOM</name>
<keyword evidence="2" id="KW-1185">Reference proteome</keyword>
<dbReference type="AlphaFoldDB" id="A0A9N9NF90"/>
<reference evidence="1" key="1">
    <citation type="submission" date="2021-06" db="EMBL/GenBank/DDBJ databases">
        <authorList>
            <person name="Kallberg Y."/>
            <person name="Tangrot J."/>
            <person name="Rosling A."/>
        </authorList>
    </citation>
    <scope>NUCLEOTIDE SEQUENCE</scope>
    <source>
        <strain evidence="1">MA453B</strain>
    </source>
</reference>
<dbReference type="EMBL" id="CAJVPY010011372">
    <property type="protein sequence ID" value="CAG8726525.1"/>
    <property type="molecule type" value="Genomic_DNA"/>
</dbReference>
<sequence length="261" mass="29942">MEKESKNAVTQIPSYYPKFVDELTKFRRLWWDQGNLHLKANWESASLPYELISDVSFEKFAERTDKHNVHGLWEWDQGKVVVYEPPLAPHESASHTTKAGGSSREPDRCLRPIKKQQVVSPDGCDGQNMPWPTLVVKIAYSETVDHLFNKIKNYWLQSNRVHDAIAIKLEPPKASKKKIPSRMTSWHFCVDRKVGGELVPEVLEFGTVDQFGNSQNIQPGQCIIKIKLECIYDGIAPEFNIPTFLPNPITIDLFRVQKDIL</sequence>
<proteinExistence type="predicted"/>
<dbReference type="OrthoDB" id="2364290at2759"/>
<comment type="caution">
    <text evidence="1">The sequence shown here is derived from an EMBL/GenBank/DDBJ whole genome shotgun (WGS) entry which is preliminary data.</text>
</comment>
<accession>A0A9N9NF90</accession>
<dbReference type="Proteomes" id="UP000789405">
    <property type="component" value="Unassembled WGS sequence"/>
</dbReference>